<keyword evidence="1" id="KW-0812">Transmembrane</keyword>
<dbReference type="AlphaFoldDB" id="A0A2T6BZN5"/>
<evidence type="ECO:0000313" key="3">
    <source>
        <dbReference type="Proteomes" id="UP000244090"/>
    </source>
</evidence>
<keyword evidence="1" id="KW-1133">Transmembrane helix</keyword>
<organism evidence="2 3">
    <name type="scientific">Kordia periserrulae</name>
    <dbReference type="NCBI Taxonomy" id="701523"/>
    <lineage>
        <taxon>Bacteria</taxon>
        <taxon>Pseudomonadati</taxon>
        <taxon>Bacteroidota</taxon>
        <taxon>Flavobacteriia</taxon>
        <taxon>Flavobacteriales</taxon>
        <taxon>Flavobacteriaceae</taxon>
        <taxon>Kordia</taxon>
    </lineage>
</organism>
<comment type="caution">
    <text evidence="2">The sequence shown here is derived from an EMBL/GenBank/DDBJ whole genome shotgun (WGS) entry which is preliminary data.</text>
</comment>
<proteinExistence type="predicted"/>
<name>A0A2T6BZN5_9FLAO</name>
<dbReference type="SUPFAM" id="SSF54523">
    <property type="entry name" value="Pili subunits"/>
    <property type="match status" value="1"/>
</dbReference>
<dbReference type="InterPro" id="IPR045584">
    <property type="entry name" value="Pilin-like"/>
</dbReference>
<dbReference type="Gene3D" id="3.30.700.10">
    <property type="entry name" value="Glycoprotein, Type 4 Pilin"/>
    <property type="match status" value="1"/>
</dbReference>
<accession>A0A2T6BZN5</accession>
<dbReference type="OrthoDB" id="1447786at2"/>
<evidence type="ECO:0000256" key="1">
    <source>
        <dbReference type="SAM" id="Phobius"/>
    </source>
</evidence>
<dbReference type="EMBL" id="QBKT01000004">
    <property type="protein sequence ID" value="PTX61534.1"/>
    <property type="molecule type" value="Genomic_DNA"/>
</dbReference>
<evidence type="ECO:0008006" key="4">
    <source>
        <dbReference type="Google" id="ProtNLM"/>
    </source>
</evidence>
<feature type="transmembrane region" description="Helical" evidence="1">
    <location>
        <begin position="6"/>
        <end position="27"/>
    </location>
</feature>
<sequence length="111" mass="13115">MISIVTFQKLVSFTAIAVFFLITIVFYTSYTSMKINRATTNRLHWISKFLELEKAATNEYPYNLDCYEYRTMDGWKNPLIYERINDGKDYVLFSVGKDQIPYTDDDVHTKN</sequence>
<reference evidence="2 3" key="1">
    <citation type="submission" date="2018-04" db="EMBL/GenBank/DDBJ databases">
        <title>Genomic Encyclopedia of Archaeal and Bacterial Type Strains, Phase II (KMG-II): from individual species to whole genera.</title>
        <authorList>
            <person name="Goeker M."/>
        </authorList>
    </citation>
    <scope>NUCLEOTIDE SEQUENCE [LARGE SCALE GENOMIC DNA]</scope>
    <source>
        <strain evidence="2 3">DSM 25731</strain>
    </source>
</reference>
<keyword evidence="3" id="KW-1185">Reference proteome</keyword>
<gene>
    <name evidence="2" type="ORF">C8N46_104177</name>
</gene>
<evidence type="ECO:0000313" key="2">
    <source>
        <dbReference type="EMBL" id="PTX61534.1"/>
    </source>
</evidence>
<protein>
    <recommendedName>
        <fullName evidence="4">Type II secretion system (T2SS) protein G</fullName>
    </recommendedName>
</protein>
<keyword evidence="1" id="KW-0472">Membrane</keyword>
<dbReference type="Proteomes" id="UP000244090">
    <property type="component" value="Unassembled WGS sequence"/>
</dbReference>